<dbReference type="EMBL" id="LGTO01000002">
    <property type="protein sequence ID" value="KNE22253.1"/>
    <property type="molecule type" value="Genomic_DNA"/>
</dbReference>
<proteinExistence type="predicted"/>
<dbReference type="InterPro" id="IPR051541">
    <property type="entry name" value="PTS_SugarTrans_NitroReg"/>
</dbReference>
<dbReference type="InterPro" id="IPR002178">
    <property type="entry name" value="PTS_EIIA_type-2_dom"/>
</dbReference>
<dbReference type="GeneID" id="66869096"/>
<protein>
    <submittedName>
        <fullName evidence="2">PTS fructose transporter subunit IIA</fullName>
    </submittedName>
</protein>
<dbReference type="Gene3D" id="3.40.930.10">
    <property type="entry name" value="Mannitol-specific EII, Chain A"/>
    <property type="match status" value="1"/>
</dbReference>
<evidence type="ECO:0000259" key="1">
    <source>
        <dbReference type="PROSITE" id="PS51094"/>
    </source>
</evidence>
<dbReference type="AlphaFoldDB" id="A0A0L0QVK4"/>
<dbReference type="PANTHER" id="PTHR47738:SF3">
    <property type="entry name" value="PHOSPHOTRANSFERASE SYSTEM MANNITOL_FRUCTOSE-SPECIFIC IIA DOMAIN CONTAINING PROTEIN"/>
    <property type="match status" value="1"/>
</dbReference>
<dbReference type="OrthoDB" id="370976at2"/>
<feature type="domain" description="PTS EIIA type-2" evidence="1">
    <location>
        <begin position="5"/>
        <end position="157"/>
    </location>
</feature>
<keyword evidence="3" id="KW-1185">Reference proteome</keyword>
<dbReference type="SUPFAM" id="SSF55804">
    <property type="entry name" value="Phoshotransferase/anion transport protein"/>
    <property type="match status" value="1"/>
</dbReference>
<dbReference type="PANTHER" id="PTHR47738">
    <property type="entry name" value="PTS SYSTEM FRUCTOSE-LIKE EIIA COMPONENT-RELATED"/>
    <property type="match status" value="1"/>
</dbReference>
<reference evidence="3" key="1">
    <citation type="submission" date="2015-07" db="EMBL/GenBank/DDBJ databases">
        <title>Fjat-10053 dsm26.</title>
        <authorList>
            <person name="Liu B."/>
            <person name="Wang J."/>
            <person name="Zhu Y."/>
            <person name="Liu G."/>
            <person name="Chen Q."/>
            <person name="Chen Z."/>
            <person name="Lan J."/>
            <person name="Che J."/>
            <person name="Ge C."/>
            <person name="Shi H."/>
            <person name="Pan Z."/>
            <person name="Liu X."/>
        </authorList>
    </citation>
    <scope>NUCLEOTIDE SEQUENCE [LARGE SCALE GENOMIC DNA]</scope>
    <source>
        <strain evidence="3">DSM 26</strain>
    </source>
</reference>
<sequence>MEGVCSLYKKDLIFKSDAQTQDEVFDEIGTILLQKGLVNDRFIAALKKREKEYPTGLDLSPVAKGLSNVAIPHTEAEYCKTKAIAVVKLNDGITFRNMIVPDLDLKVKYLFFIINNEKTNQTNVLSDLMSFITNENNMRYLEKLDKTESIYNFLTNNKGDV</sequence>
<organism evidence="2 3">
    <name type="scientific">Virgibacillus pantothenticus</name>
    <dbReference type="NCBI Taxonomy" id="1473"/>
    <lineage>
        <taxon>Bacteria</taxon>
        <taxon>Bacillati</taxon>
        <taxon>Bacillota</taxon>
        <taxon>Bacilli</taxon>
        <taxon>Bacillales</taxon>
        <taxon>Bacillaceae</taxon>
        <taxon>Virgibacillus</taxon>
    </lineage>
</organism>
<name>A0A0L0QVK4_VIRPA</name>
<comment type="caution">
    <text evidence="2">The sequence shown here is derived from an EMBL/GenBank/DDBJ whole genome shotgun (WGS) entry which is preliminary data.</text>
</comment>
<dbReference type="Pfam" id="PF00359">
    <property type="entry name" value="PTS_EIIA_2"/>
    <property type="match status" value="1"/>
</dbReference>
<dbReference type="InterPro" id="IPR016152">
    <property type="entry name" value="PTrfase/Anion_transptr"/>
</dbReference>
<dbReference type="Proteomes" id="UP000036780">
    <property type="component" value="Unassembled WGS sequence"/>
</dbReference>
<dbReference type="CDD" id="cd00211">
    <property type="entry name" value="PTS_IIA_fru"/>
    <property type="match status" value="1"/>
</dbReference>
<accession>A0A0L0QVK4</accession>
<dbReference type="PATRIC" id="fig|1473.5.peg.3078"/>
<evidence type="ECO:0000313" key="2">
    <source>
        <dbReference type="EMBL" id="KNE22253.1"/>
    </source>
</evidence>
<dbReference type="PROSITE" id="PS51094">
    <property type="entry name" value="PTS_EIIA_TYPE_2"/>
    <property type="match status" value="1"/>
</dbReference>
<gene>
    <name evidence="2" type="ORF">AFK71_00985</name>
</gene>
<evidence type="ECO:0000313" key="3">
    <source>
        <dbReference type="Proteomes" id="UP000036780"/>
    </source>
</evidence>
<dbReference type="RefSeq" id="WP_050349717.1">
    <property type="nucleotide sequence ID" value="NZ_CP073011.1"/>
</dbReference>